<dbReference type="EMBL" id="WSEM01000004">
    <property type="protein sequence ID" value="MVQ33897.1"/>
    <property type="molecule type" value="Genomic_DNA"/>
</dbReference>
<name>A0ABW9U1D0_9BACL</name>
<evidence type="ECO:0008006" key="3">
    <source>
        <dbReference type="Google" id="ProtNLM"/>
    </source>
</evidence>
<sequence length="92" mass="9831">MSRMQRAALSAIPLDPPLIQFDAIHVNAISDASGIFIGTNTQVYWTTSGKANSGLGEVSGENNYVVNNVNTVHDNDIIDAPYTKGDLVIGRV</sequence>
<reference evidence="1 2" key="1">
    <citation type="submission" date="2019-12" db="EMBL/GenBank/DDBJ databases">
        <authorList>
            <person name="Huq M.A."/>
        </authorList>
    </citation>
    <scope>NUCLEOTIDE SEQUENCE [LARGE SCALE GENOMIC DNA]</scope>
    <source>
        <strain evidence="1 2">MAH-34</strain>
    </source>
</reference>
<evidence type="ECO:0000313" key="1">
    <source>
        <dbReference type="EMBL" id="MVQ33897.1"/>
    </source>
</evidence>
<accession>A0ABW9U1D0</accession>
<proteinExistence type="predicted"/>
<keyword evidence="2" id="KW-1185">Reference proteome</keyword>
<comment type="caution">
    <text evidence="1">The sequence shown here is derived from an EMBL/GenBank/DDBJ whole genome shotgun (WGS) entry which is preliminary data.</text>
</comment>
<evidence type="ECO:0000313" key="2">
    <source>
        <dbReference type="Proteomes" id="UP000467637"/>
    </source>
</evidence>
<protein>
    <recommendedName>
        <fullName evidence="3">Spore germination protein</fullName>
    </recommendedName>
</protein>
<gene>
    <name evidence="1" type="ORF">GON05_04455</name>
</gene>
<dbReference type="Proteomes" id="UP000467637">
    <property type="component" value="Unassembled WGS sequence"/>
</dbReference>
<organism evidence="1 2">
    <name type="scientific">Paenibacillus anseongense</name>
    <dbReference type="NCBI Taxonomy" id="2682845"/>
    <lineage>
        <taxon>Bacteria</taxon>
        <taxon>Bacillati</taxon>
        <taxon>Bacillota</taxon>
        <taxon>Bacilli</taxon>
        <taxon>Bacillales</taxon>
        <taxon>Paenibacillaceae</taxon>
        <taxon>Paenibacillus</taxon>
    </lineage>
</organism>